<protein>
    <recommendedName>
        <fullName evidence="4">4Fe-4S ferredoxin-type domain-containing protein</fullName>
    </recommendedName>
</protein>
<evidence type="ECO:0000313" key="6">
    <source>
        <dbReference type="Proteomes" id="UP000494245"/>
    </source>
</evidence>
<accession>A0A6V8LQX2</accession>
<reference evidence="5 6" key="1">
    <citation type="submission" date="2020-04" db="EMBL/GenBank/DDBJ databases">
        <authorList>
            <consortium name="Desulfovibrio sp. FSS-1 genome sequencing consortium"/>
            <person name="Shimoshige H."/>
            <person name="Kobayashi H."/>
            <person name="Maekawa T."/>
        </authorList>
    </citation>
    <scope>NUCLEOTIDE SEQUENCE [LARGE SCALE GENOMIC DNA]</scope>
    <source>
        <strain evidence="5 6">SIID29052-01</strain>
    </source>
</reference>
<dbReference type="EMBL" id="BLTE01000012">
    <property type="protein sequence ID" value="GFK94883.1"/>
    <property type="molecule type" value="Genomic_DNA"/>
</dbReference>
<reference evidence="5 6" key="2">
    <citation type="submission" date="2020-05" db="EMBL/GenBank/DDBJ databases">
        <title>Draft genome sequence of Desulfovibrio sp. strainFSS-1.</title>
        <authorList>
            <person name="Shimoshige H."/>
            <person name="Kobayashi H."/>
            <person name="Maekawa T."/>
        </authorList>
    </citation>
    <scope>NUCLEOTIDE SEQUENCE [LARGE SCALE GENOMIC DNA]</scope>
    <source>
        <strain evidence="5 6">SIID29052-01</strain>
    </source>
</reference>
<keyword evidence="6" id="KW-1185">Reference proteome</keyword>
<feature type="domain" description="4Fe-4S ferredoxin-type" evidence="4">
    <location>
        <begin position="7"/>
        <end position="40"/>
    </location>
</feature>
<dbReference type="SUPFAM" id="SSF46548">
    <property type="entry name" value="alpha-helical ferredoxin"/>
    <property type="match status" value="1"/>
</dbReference>
<organism evidence="5 6">
    <name type="scientific">Fundidesulfovibrio magnetotacticus</name>
    <dbReference type="NCBI Taxonomy" id="2730080"/>
    <lineage>
        <taxon>Bacteria</taxon>
        <taxon>Pseudomonadati</taxon>
        <taxon>Thermodesulfobacteriota</taxon>
        <taxon>Desulfovibrionia</taxon>
        <taxon>Desulfovibrionales</taxon>
        <taxon>Desulfovibrionaceae</taxon>
        <taxon>Fundidesulfovibrio</taxon>
    </lineage>
</organism>
<keyword evidence="1" id="KW-0479">Metal-binding</keyword>
<sequence length="52" mass="5669">MGHKFSYYPDIHGGVIACCGCGRCIKYCPASVDIREIVRKGVELPAAKPETK</sequence>
<dbReference type="PROSITE" id="PS51379">
    <property type="entry name" value="4FE4S_FER_2"/>
    <property type="match status" value="1"/>
</dbReference>
<dbReference type="Proteomes" id="UP000494245">
    <property type="component" value="Unassembled WGS sequence"/>
</dbReference>
<evidence type="ECO:0000256" key="3">
    <source>
        <dbReference type="ARBA" id="ARBA00023014"/>
    </source>
</evidence>
<evidence type="ECO:0000259" key="4">
    <source>
        <dbReference type="PROSITE" id="PS51379"/>
    </source>
</evidence>
<gene>
    <name evidence="5" type="ORF">NNJEOMEG_02731</name>
</gene>
<dbReference type="InterPro" id="IPR017896">
    <property type="entry name" value="4Fe4S_Fe-S-bd"/>
</dbReference>
<keyword evidence="2" id="KW-0408">Iron</keyword>
<evidence type="ECO:0000256" key="1">
    <source>
        <dbReference type="ARBA" id="ARBA00022723"/>
    </source>
</evidence>
<keyword evidence="3" id="KW-0411">Iron-sulfur</keyword>
<dbReference type="AlphaFoldDB" id="A0A6V8LQX2"/>
<name>A0A6V8LQX2_9BACT</name>
<proteinExistence type="predicted"/>
<dbReference type="InterPro" id="IPR017900">
    <property type="entry name" value="4Fe4S_Fe_S_CS"/>
</dbReference>
<dbReference type="GO" id="GO:0051536">
    <property type="term" value="F:iron-sulfur cluster binding"/>
    <property type="evidence" value="ECO:0007669"/>
    <property type="project" value="UniProtKB-KW"/>
</dbReference>
<evidence type="ECO:0000256" key="2">
    <source>
        <dbReference type="ARBA" id="ARBA00023004"/>
    </source>
</evidence>
<evidence type="ECO:0000313" key="5">
    <source>
        <dbReference type="EMBL" id="GFK94883.1"/>
    </source>
</evidence>
<comment type="caution">
    <text evidence="5">The sequence shown here is derived from an EMBL/GenBank/DDBJ whole genome shotgun (WGS) entry which is preliminary data.</text>
</comment>
<dbReference type="GO" id="GO:0046872">
    <property type="term" value="F:metal ion binding"/>
    <property type="evidence" value="ECO:0007669"/>
    <property type="project" value="UniProtKB-KW"/>
</dbReference>
<dbReference type="PROSITE" id="PS00198">
    <property type="entry name" value="4FE4S_FER_1"/>
    <property type="match status" value="1"/>
</dbReference>